<protein>
    <submittedName>
        <fullName evidence="2">Uncharacterized protein</fullName>
    </submittedName>
</protein>
<dbReference type="Pfam" id="PF00008">
    <property type="entry name" value="EGF"/>
    <property type="match status" value="1"/>
</dbReference>
<dbReference type="PROSITE" id="PS50026">
    <property type="entry name" value="EGF_3"/>
    <property type="match status" value="1"/>
</dbReference>
<dbReference type="OrthoDB" id="6110379at2759"/>
<dbReference type="InterPro" id="IPR016187">
    <property type="entry name" value="CTDL_fold"/>
</dbReference>
<dbReference type="SUPFAM" id="SSF57196">
    <property type="entry name" value="EGF/Laminin"/>
    <property type="match status" value="1"/>
</dbReference>
<gene>
    <name evidence="2" type="ORF">OFUS_LOCUS20577</name>
</gene>
<name>A0A8J1TV38_OWEFU</name>
<evidence type="ECO:0000313" key="3">
    <source>
        <dbReference type="Proteomes" id="UP000749559"/>
    </source>
</evidence>
<comment type="caution">
    <text evidence="1">Lacks conserved residue(s) required for the propagation of feature annotation.</text>
</comment>
<dbReference type="AlphaFoldDB" id="A0A8J1TV38"/>
<proteinExistence type="predicted"/>
<keyword evidence="3" id="KW-1185">Reference proteome</keyword>
<keyword evidence="1" id="KW-0245">EGF-like domain</keyword>
<dbReference type="EMBL" id="CAIIXF020000010">
    <property type="protein sequence ID" value="CAH1796132.1"/>
    <property type="molecule type" value="Genomic_DNA"/>
</dbReference>
<organism evidence="2 3">
    <name type="scientific">Owenia fusiformis</name>
    <name type="common">Polychaete worm</name>
    <dbReference type="NCBI Taxonomy" id="6347"/>
    <lineage>
        <taxon>Eukaryota</taxon>
        <taxon>Metazoa</taxon>
        <taxon>Spiralia</taxon>
        <taxon>Lophotrochozoa</taxon>
        <taxon>Annelida</taxon>
        <taxon>Polychaeta</taxon>
        <taxon>Sedentaria</taxon>
        <taxon>Canalipalpata</taxon>
        <taxon>Sabellida</taxon>
        <taxon>Oweniida</taxon>
        <taxon>Oweniidae</taxon>
        <taxon>Owenia</taxon>
    </lineage>
</organism>
<dbReference type="Proteomes" id="UP000749559">
    <property type="component" value="Unassembled WGS sequence"/>
</dbReference>
<sequence length="184" mass="20588">MMDSKHNILVAVFMVVVLCKIECCPKGWVERGSSCIVLELDSKAQPKAHVACTGLKAHVATIDSAEKQTFLSELMKERRVSTIWLDIRDVLEEGTFIDRYNKPITYSDWLPGAPSTGPEGELTDCVYYSIEGVGGWNDFNCAATFPYFCERETLCANDTCKNDGRCNEFDSSFNCTCKQGYFGE</sequence>
<dbReference type="Pfam" id="PF00059">
    <property type="entry name" value="Lectin_C"/>
    <property type="match status" value="1"/>
</dbReference>
<dbReference type="InterPro" id="IPR000742">
    <property type="entry name" value="EGF"/>
</dbReference>
<feature type="non-terminal residue" evidence="2">
    <location>
        <position position="184"/>
    </location>
</feature>
<reference evidence="2" key="1">
    <citation type="submission" date="2022-03" db="EMBL/GenBank/DDBJ databases">
        <authorList>
            <person name="Martin C."/>
        </authorList>
    </citation>
    <scope>NUCLEOTIDE SEQUENCE</scope>
</reference>
<dbReference type="CDD" id="cd00037">
    <property type="entry name" value="CLECT"/>
    <property type="match status" value="1"/>
</dbReference>
<dbReference type="SUPFAM" id="SSF56436">
    <property type="entry name" value="C-type lectin-like"/>
    <property type="match status" value="1"/>
</dbReference>
<dbReference type="Gene3D" id="2.10.25.10">
    <property type="entry name" value="Laminin"/>
    <property type="match status" value="1"/>
</dbReference>
<dbReference type="PANTHER" id="PTHR22803">
    <property type="entry name" value="MANNOSE, PHOSPHOLIPASE, LECTIN RECEPTOR RELATED"/>
    <property type="match status" value="1"/>
</dbReference>
<dbReference type="Gene3D" id="3.10.100.10">
    <property type="entry name" value="Mannose-Binding Protein A, subunit A"/>
    <property type="match status" value="1"/>
</dbReference>
<evidence type="ECO:0000313" key="2">
    <source>
        <dbReference type="EMBL" id="CAH1796132.1"/>
    </source>
</evidence>
<evidence type="ECO:0000256" key="1">
    <source>
        <dbReference type="PROSITE-ProRule" id="PRU00076"/>
    </source>
</evidence>
<dbReference type="InterPro" id="IPR001304">
    <property type="entry name" value="C-type_lectin-like"/>
</dbReference>
<accession>A0A8J1TV38</accession>
<comment type="caution">
    <text evidence="2">The sequence shown here is derived from an EMBL/GenBank/DDBJ whole genome shotgun (WGS) entry which is preliminary data.</text>
</comment>
<dbReference type="InterPro" id="IPR050111">
    <property type="entry name" value="C-type_lectin/snaclec_domain"/>
</dbReference>
<dbReference type="InterPro" id="IPR016186">
    <property type="entry name" value="C-type_lectin-like/link_sf"/>
</dbReference>
<dbReference type="PROSITE" id="PS50041">
    <property type="entry name" value="C_TYPE_LECTIN_2"/>
    <property type="match status" value="1"/>
</dbReference>
<dbReference type="SMART" id="SM00034">
    <property type="entry name" value="CLECT"/>
    <property type="match status" value="1"/>
</dbReference>